<keyword evidence="1" id="KW-0489">Methyltransferase</keyword>
<evidence type="ECO:0000256" key="2">
    <source>
        <dbReference type="ARBA" id="ARBA00022679"/>
    </source>
</evidence>
<evidence type="ECO:0000256" key="1">
    <source>
        <dbReference type="ARBA" id="ARBA00022603"/>
    </source>
</evidence>
<keyword evidence="3" id="KW-0949">S-adenosyl-L-methionine</keyword>
<dbReference type="Proteomes" id="UP000054988">
    <property type="component" value="Unassembled WGS sequence"/>
</dbReference>
<dbReference type="PROSITE" id="PS51683">
    <property type="entry name" value="SAM_OMT_II"/>
    <property type="match status" value="1"/>
</dbReference>
<protein>
    <submittedName>
        <fullName evidence="7">Uncharacterized protein</fullName>
    </submittedName>
</protein>
<dbReference type="AlphaFoldDB" id="A0A0W0F4W1"/>
<dbReference type="CDD" id="cd02440">
    <property type="entry name" value="AdoMet_MTases"/>
    <property type="match status" value="1"/>
</dbReference>
<dbReference type="SUPFAM" id="SSF53335">
    <property type="entry name" value="S-adenosyl-L-methionine-dependent methyltransferases"/>
    <property type="match status" value="1"/>
</dbReference>
<dbReference type="InterPro" id="IPR036388">
    <property type="entry name" value="WH-like_DNA-bd_sf"/>
</dbReference>
<keyword evidence="2" id="KW-0808">Transferase</keyword>
<dbReference type="eggNOG" id="KOG3178">
    <property type="taxonomic scope" value="Eukaryota"/>
</dbReference>
<reference evidence="7 8" key="1">
    <citation type="submission" date="2015-12" db="EMBL/GenBank/DDBJ databases">
        <title>Draft genome sequence of Moniliophthora roreri, the causal agent of frosty pod rot of cacao.</title>
        <authorList>
            <person name="Aime M.C."/>
            <person name="Diaz-Valderrama J.R."/>
            <person name="Kijpornyongpan T."/>
            <person name="Phillips-Mora W."/>
        </authorList>
    </citation>
    <scope>NUCLEOTIDE SEQUENCE [LARGE SCALE GENOMIC DNA]</scope>
    <source>
        <strain evidence="7 8">MCA 2952</strain>
    </source>
</reference>
<sequence length="429" mass="47120">MGSTHLLALTSLITSAVEDLISSQHPIPPLNSVDPTPFDATGPELLSSNVTRAIATIEAACTQLICTVSNPGSVLLTKSLAHEESACLSLVVETKVADFLVDKPEGVNVEELAKNTGIKDAGKLGRIMRLLATRHVFREVKPGVFANNRLSAKLVSNNPTSDIVSLLTGESLLASAHLGETLATTYEGPEIPFERATGHAFFDYYKTEKGKKQGARFPRAMIGWGDITGKGFLQKVYPWTSLPLDTTVCDIGGGNGHVTMGLMRAHPHLKVVLQDQPQVIEQAKSFWKEHHPEALEAQRIEYVPFDFFKDAAAEGCDVYYIRSVLRDWPDEESLRILENVRKAMSPNSRLIIHDTVLRPSTSGSAPSPLLSNWGAAKARTYEMDLIMMNLLGAKARTLDEFKALCEKANLKYERMYEAGETDLVEFILV</sequence>
<dbReference type="Gene3D" id="3.40.50.150">
    <property type="entry name" value="Vaccinia Virus protein VP39"/>
    <property type="match status" value="1"/>
</dbReference>
<comment type="caution">
    <text evidence="7">The sequence shown here is derived from an EMBL/GenBank/DDBJ whole genome shotgun (WGS) entry which is preliminary data.</text>
</comment>
<dbReference type="GO" id="GO:0032259">
    <property type="term" value="P:methylation"/>
    <property type="evidence" value="ECO:0007669"/>
    <property type="project" value="UniProtKB-KW"/>
</dbReference>
<dbReference type="InterPro" id="IPR012967">
    <property type="entry name" value="COMT_dimerisation"/>
</dbReference>
<evidence type="ECO:0000313" key="7">
    <source>
        <dbReference type="EMBL" id="KTB31329.1"/>
    </source>
</evidence>
<proteinExistence type="predicted"/>
<evidence type="ECO:0000313" key="8">
    <source>
        <dbReference type="Proteomes" id="UP000054988"/>
    </source>
</evidence>
<dbReference type="InterPro" id="IPR029063">
    <property type="entry name" value="SAM-dependent_MTases_sf"/>
</dbReference>
<dbReference type="InterPro" id="IPR036390">
    <property type="entry name" value="WH_DNA-bd_sf"/>
</dbReference>
<evidence type="ECO:0000259" key="5">
    <source>
        <dbReference type="Pfam" id="PF00891"/>
    </source>
</evidence>
<evidence type="ECO:0000256" key="3">
    <source>
        <dbReference type="ARBA" id="ARBA00022691"/>
    </source>
</evidence>
<feature type="signal peptide" evidence="4">
    <location>
        <begin position="1"/>
        <end position="23"/>
    </location>
</feature>
<organism evidence="7 8">
    <name type="scientific">Moniliophthora roreri</name>
    <name type="common">Frosty pod rot fungus</name>
    <name type="synonym">Monilia roreri</name>
    <dbReference type="NCBI Taxonomy" id="221103"/>
    <lineage>
        <taxon>Eukaryota</taxon>
        <taxon>Fungi</taxon>
        <taxon>Dikarya</taxon>
        <taxon>Basidiomycota</taxon>
        <taxon>Agaricomycotina</taxon>
        <taxon>Agaricomycetes</taxon>
        <taxon>Agaricomycetidae</taxon>
        <taxon>Agaricales</taxon>
        <taxon>Marasmiineae</taxon>
        <taxon>Marasmiaceae</taxon>
        <taxon>Moniliophthora</taxon>
    </lineage>
</organism>
<dbReference type="Gene3D" id="1.10.10.10">
    <property type="entry name" value="Winged helix-like DNA-binding domain superfamily/Winged helix DNA-binding domain"/>
    <property type="match status" value="1"/>
</dbReference>
<dbReference type="Pfam" id="PF08100">
    <property type="entry name" value="Dimerisation"/>
    <property type="match status" value="1"/>
</dbReference>
<name>A0A0W0F4W1_MONRR</name>
<keyword evidence="4" id="KW-0732">Signal</keyword>
<dbReference type="Pfam" id="PF00891">
    <property type="entry name" value="Methyltransf_2"/>
    <property type="match status" value="1"/>
</dbReference>
<dbReference type="SUPFAM" id="SSF46785">
    <property type="entry name" value="Winged helix' DNA-binding domain"/>
    <property type="match status" value="1"/>
</dbReference>
<dbReference type="InterPro" id="IPR001077">
    <property type="entry name" value="COMT_C"/>
</dbReference>
<dbReference type="PANTHER" id="PTHR43712">
    <property type="entry name" value="PUTATIVE (AFU_ORTHOLOGUE AFUA_4G14580)-RELATED"/>
    <property type="match status" value="1"/>
</dbReference>
<dbReference type="PANTHER" id="PTHR43712:SF2">
    <property type="entry name" value="O-METHYLTRANSFERASE CICE"/>
    <property type="match status" value="1"/>
</dbReference>
<evidence type="ECO:0000259" key="6">
    <source>
        <dbReference type="Pfam" id="PF08100"/>
    </source>
</evidence>
<dbReference type="EMBL" id="LATX01002333">
    <property type="protein sequence ID" value="KTB31329.1"/>
    <property type="molecule type" value="Genomic_DNA"/>
</dbReference>
<gene>
    <name evidence="7" type="ORF">WG66_16078</name>
</gene>
<dbReference type="GO" id="GO:0008171">
    <property type="term" value="F:O-methyltransferase activity"/>
    <property type="evidence" value="ECO:0007669"/>
    <property type="project" value="InterPro"/>
</dbReference>
<feature type="domain" description="O-methyltransferase dimerisation" evidence="6">
    <location>
        <begin position="84"/>
        <end position="156"/>
    </location>
</feature>
<accession>A0A0W0F4W1</accession>
<feature type="chain" id="PRO_5006901462" evidence="4">
    <location>
        <begin position="24"/>
        <end position="429"/>
    </location>
</feature>
<dbReference type="GO" id="GO:0046983">
    <property type="term" value="F:protein dimerization activity"/>
    <property type="evidence" value="ECO:0007669"/>
    <property type="project" value="InterPro"/>
</dbReference>
<dbReference type="InterPro" id="IPR016461">
    <property type="entry name" value="COMT-like"/>
</dbReference>
<feature type="domain" description="O-methyltransferase C-terminal" evidence="5">
    <location>
        <begin position="186"/>
        <end position="408"/>
    </location>
</feature>
<evidence type="ECO:0000256" key="4">
    <source>
        <dbReference type="SAM" id="SignalP"/>
    </source>
</evidence>